<evidence type="ECO:0000313" key="1">
    <source>
        <dbReference type="EMBL" id="AQS54284.1"/>
    </source>
</evidence>
<evidence type="ECO:0000313" key="2">
    <source>
        <dbReference type="Proteomes" id="UP000188993"/>
    </source>
</evidence>
<dbReference type="RefSeq" id="WP_062469690.1">
    <property type="nucleotide sequence ID" value="NZ_BBYN01000014.1"/>
</dbReference>
<proteinExistence type="predicted"/>
<dbReference type="OrthoDB" id="3661445at2"/>
<dbReference type="AlphaFoldDB" id="A0A1S6IRX2"/>
<sequence>MVHTDIITYGGTGESLVKGEIKQLSAIGISILDGAEVKSLEVKGNVYTYGKDIEPIQNEGHVHNGIRVLGEALNKA</sequence>
<protein>
    <submittedName>
        <fullName evidence="1">Uncharacterized protein</fullName>
    </submittedName>
</protein>
<dbReference type="EMBL" id="CP019728">
    <property type="protein sequence ID" value="AQS54284.1"/>
    <property type="molecule type" value="Genomic_DNA"/>
</dbReference>
<accession>A0A1S6IRX2</accession>
<keyword evidence="2" id="KW-1185">Reference proteome</keyword>
<gene>
    <name evidence="1" type="ORF">BW727_101960</name>
</gene>
<name>A0A1S6IRX2_9LACT</name>
<reference evidence="1 2" key="1">
    <citation type="journal article" date="2014" name="Int. J. Syst. Evol. Microbiol.">
        <title>Jeotgalibaca dankookensis gen. nov., sp. nov., a member of the family Carnobacteriaceae, isolated from seujeot (Korean traditional food).</title>
        <authorList>
            <person name="Lee D.G."/>
            <person name="Trujillo M.E."/>
            <person name="Kang H."/>
            <person name="Ahn T.Y."/>
        </authorList>
    </citation>
    <scope>NUCLEOTIDE SEQUENCE [LARGE SCALE GENOMIC DNA]</scope>
    <source>
        <strain evidence="1 2">EX-07</strain>
    </source>
</reference>
<organism evidence="1 2">
    <name type="scientific">Jeotgalibaca dankookensis</name>
    <dbReference type="NCBI Taxonomy" id="708126"/>
    <lineage>
        <taxon>Bacteria</taxon>
        <taxon>Bacillati</taxon>
        <taxon>Bacillota</taxon>
        <taxon>Bacilli</taxon>
        <taxon>Lactobacillales</taxon>
        <taxon>Carnobacteriaceae</taxon>
        <taxon>Jeotgalibaca</taxon>
    </lineage>
</organism>
<dbReference type="KEGG" id="jda:BW727_101960"/>
<dbReference type="Proteomes" id="UP000188993">
    <property type="component" value="Chromosome"/>
</dbReference>